<protein>
    <submittedName>
        <fullName evidence="13">Serendipity locus protein H-1-like isoform X1</fullName>
    </submittedName>
</protein>
<dbReference type="Gene3D" id="3.30.160.60">
    <property type="entry name" value="Classic Zinc Finger"/>
    <property type="match status" value="5"/>
</dbReference>
<dbReference type="PANTHER" id="PTHR14196">
    <property type="entry name" value="ODD-SKIPPED - RELATED"/>
    <property type="match status" value="1"/>
</dbReference>
<dbReference type="InterPro" id="IPR036236">
    <property type="entry name" value="Znf_C2H2_sf"/>
</dbReference>
<comment type="subcellular location">
    <subcellularLocation>
        <location evidence="1">Nucleus</location>
    </subcellularLocation>
</comment>
<gene>
    <name evidence="13" type="primary">LOC117644125</name>
</gene>
<evidence type="ECO:0000256" key="4">
    <source>
        <dbReference type="ARBA" id="ARBA00022771"/>
    </source>
</evidence>
<keyword evidence="4 9" id="KW-0863">Zinc-finger</keyword>
<feature type="compositionally biased region" description="Acidic residues" evidence="10">
    <location>
        <begin position="499"/>
        <end position="518"/>
    </location>
</feature>
<name>A0A6P8YYB2_THRPL</name>
<evidence type="ECO:0000256" key="8">
    <source>
        <dbReference type="ARBA" id="ARBA00023242"/>
    </source>
</evidence>
<evidence type="ECO:0000256" key="2">
    <source>
        <dbReference type="ARBA" id="ARBA00022723"/>
    </source>
</evidence>
<dbReference type="FunFam" id="3.30.160.60:FF:000176">
    <property type="entry name" value="zinc finger protein 70"/>
    <property type="match status" value="1"/>
</dbReference>
<dbReference type="PANTHER" id="PTHR14196:SF12">
    <property type="entry name" value="ZINC FINGER PROTEIN 208-LIKE"/>
    <property type="match status" value="1"/>
</dbReference>
<dbReference type="GO" id="GO:0005634">
    <property type="term" value="C:nucleus"/>
    <property type="evidence" value="ECO:0007669"/>
    <property type="project" value="UniProtKB-SubCell"/>
</dbReference>
<dbReference type="Pfam" id="PF00096">
    <property type="entry name" value="zf-C2H2"/>
    <property type="match status" value="2"/>
</dbReference>
<dbReference type="FunFam" id="3.30.160.60:FF:000295">
    <property type="entry name" value="zinc finger protein 19"/>
    <property type="match status" value="1"/>
</dbReference>
<feature type="domain" description="C2H2-type" evidence="11">
    <location>
        <begin position="117"/>
        <end position="144"/>
    </location>
</feature>
<feature type="domain" description="C2H2-type" evidence="11">
    <location>
        <begin position="201"/>
        <end position="228"/>
    </location>
</feature>
<dbReference type="Proteomes" id="UP000515158">
    <property type="component" value="Unplaced"/>
</dbReference>
<dbReference type="OrthoDB" id="6077919at2759"/>
<feature type="compositionally biased region" description="Polar residues" evidence="10">
    <location>
        <begin position="447"/>
        <end position="461"/>
    </location>
</feature>
<dbReference type="Pfam" id="PF12874">
    <property type="entry name" value="zf-met"/>
    <property type="match status" value="1"/>
</dbReference>
<organism evidence="13">
    <name type="scientific">Thrips palmi</name>
    <name type="common">Melon thrips</name>
    <dbReference type="NCBI Taxonomy" id="161013"/>
    <lineage>
        <taxon>Eukaryota</taxon>
        <taxon>Metazoa</taxon>
        <taxon>Ecdysozoa</taxon>
        <taxon>Arthropoda</taxon>
        <taxon>Hexapoda</taxon>
        <taxon>Insecta</taxon>
        <taxon>Pterygota</taxon>
        <taxon>Neoptera</taxon>
        <taxon>Paraneoptera</taxon>
        <taxon>Thysanoptera</taxon>
        <taxon>Terebrantia</taxon>
        <taxon>Thripoidea</taxon>
        <taxon>Thripidae</taxon>
        <taxon>Thrips</taxon>
    </lineage>
</organism>
<feature type="region of interest" description="Disordered" evidence="10">
    <location>
        <begin position="286"/>
        <end position="341"/>
    </location>
</feature>
<accession>A0A6P8YYB2</accession>
<dbReference type="PROSITE" id="PS50157">
    <property type="entry name" value="ZINC_FINGER_C2H2_2"/>
    <property type="match status" value="6"/>
</dbReference>
<proteinExistence type="predicted"/>
<dbReference type="RefSeq" id="XP_034239252.1">
    <property type="nucleotide sequence ID" value="XM_034383361.1"/>
</dbReference>
<evidence type="ECO:0000313" key="13">
    <source>
        <dbReference type="RefSeq" id="XP_034239252.1"/>
    </source>
</evidence>
<dbReference type="InterPro" id="IPR050717">
    <property type="entry name" value="C2H2-ZF_Transcription_Reg"/>
</dbReference>
<keyword evidence="5" id="KW-0862">Zinc</keyword>
<dbReference type="FunFam" id="3.30.160.60:FF:000012">
    <property type="entry name" value="RB-associated KRAB zinc finger protein-like"/>
    <property type="match status" value="1"/>
</dbReference>
<evidence type="ECO:0000259" key="11">
    <source>
        <dbReference type="PROSITE" id="PS50157"/>
    </source>
</evidence>
<keyword evidence="3" id="KW-0677">Repeat</keyword>
<dbReference type="SMART" id="SM00355">
    <property type="entry name" value="ZnF_C2H2"/>
    <property type="match status" value="6"/>
</dbReference>
<dbReference type="KEGG" id="tpal:117644125"/>
<feature type="domain" description="C2H2-type" evidence="11">
    <location>
        <begin position="258"/>
        <end position="281"/>
    </location>
</feature>
<keyword evidence="12" id="KW-1185">Reference proteome</keyword>
<feature type="region of interest" description="Disordered" evidence="10">
    <location>
        <begin position="447"/>
        <end position="487"/>
    </location>
</feature>
<keyword evidence="7" id="KW-0804">Transcription</keyword>
<feature type="domain" description="C2H2-type" evidence="11">
    <location>
        <begin position="229"/>
        <end position="257"/>
    </location>
</feature>
<evidence type="ECO:0000256" key="10">
    <source>
        <dbReference type="SAM" id="MobiDB-lite"/>
    </source>
</evidence>
<feature type="domain" description="C2H2-type" evidence="11">
    <location>
        <begin position="173"/>
        <end position="200"/>
    </location>
</feature>
<evidence type="ECO:0000256" key="3">
    <source>
        <dbReference type="ARBA" id="ARBA00022737"/>
    </source>
</evidence>
<dbReference type="GeneID" id="117644125"/>
<dbReference type="InParanoid" id="A0A6P8YYB2"/>
<evidence type="ECO:0000256" key="5">
    <source>
        <dbReference type="ARBA" id="ARBA00022833"/>
    </source>
</evidence>
<feature type="compositionally biased region" description="Basic and acidic residues" evidence="10">
    <location>
        <begin position="291"/>
        <end position="306"/>
    </location>
</feature>
<feature type="compositionally biased region" description="Polar residues" evidence="10">
    <location>
        <begin position="307"/>
        <end position="327"/>
    </location>
</feature>
<keyword evidence="6" id="KW-0805">Transcription regulation</keyword>
<keyword evidence="2" id="KW-0479">Metal-binding</keyword>
<dbReference type="FunFam" id="3.30.160.60:FF:000065">
    <property type="entry name" value="B-cell CLL/lymphoma 6, member B"/>
    <property type="match status" value="1"/>
</dbReference>
<feature type="region of interest" description="Disordered" evidence="10">
    <location>
        <begin position="499"/>
        <end position="534"/>
    </location>
</feature>
<dbReference type="GO" id="GO:0008270">
    <property type="term" value="F:zinc ion binding"/>
    <property type="evidence" value="ECO:0007669"/>
    <property type="project" value="UniProtKB-KW"/>
</dbReference>
<dbReference type="AlphaFoldDB" id="A0A6P8YYB2"/>
<dbReference type="SUPFAM" id="SSF57667">
    <property type="entry name" value="beta-beta-alpha zinc fingers"/>
    <property type="match status" value="3"/>
</dbReference>
<reference evidence="13" key="1">
    <citation type="submission" date="2025-08" db="UniProtKB">
        <authorList>
            <consortium name="RefSeq"/>
        </authorList>
    </citation>
    <scope>IDENTIFICATION</scope>
    <source>
        <tissue evidence="13">Total insect</tissue>
    </source>
</reference>
<dbReference type="GO" id="GO:0000981">
    <property type="term" value="F:DNA-binding transcription factor activity, RNA polymerase II-specific"/>
    <property type="evidence" value="ECO:0007669"/>
    <property type="project" value="TreeGrafter"/>
</dbReference>
<dbReference type="PROSITE" id="PS00028">
    <property type="entry name" value="ZINC_FINGER_C2H2_1"/>
    <property type="match status" value="6"/>
</dbReference>
<evidence type="ECO:0000256" key="1">
    <source>
        <dbReference type="ARBA" id="ARBA00004123"/>
    </source>
</evidence>
<dbReference type="InterPro" id="IPR013087">
    <property type="entry name" value="Znf_C2H2_type"/>
</dbReference>
<sequence length="731" mass="80744">MMEAAELAQYGDGNADQTESEVLEDITADKIMDGTSDTGYSIDFEKQELLNGEEVVMEGLESLSDCTEGMEVIQCEDVESGLSDVDPRHRKVDKDDPRSRLHYIKYLKKEGKPMKMWECGICGKEFRHQYTLMRHLPTHTDERNYKCDDCGKAFRQMSTLSQHRAIHSDARPYVCECCKKTFNRVSTLISHRKTHSDMKPHKCPVCFKGFHQKGNLRNHVFTHTNERPYKCEICEKGFNQMSNLVCHKAHVHGDRSRHVCNLCGSEFLRRYALRLHQEYNHGIVYQNSDRPVSKKSQEVSHGRKSDGNVSSQKNQRGLNIMKSSSQAVRGKQAAKTLSPETKAATSSEVLIDPIETKAMKNAKDSGQNTFALFKPAKGIPVLVKVLPAPNNKQMLVPATVEDLKSAGKITVSPNYDPASNGSPIKAVQIKVPVVATVIQRVGENGQLTISVESPGPEQSETPPDEDGILGPVSDDGMTEGDAEMEADEQAAVNTKLDLEADDDGDEDDDDAADVDADAQVDIGPDLNREPGMETDKIKTEPDMIESNMMHYVDEDGTLIALDGSEASQIHYVQDDGTLIAAQPTVIVQPGAASESGNELHQSEFVVGEHESGILQMETADGEVQLVRATGDGTYELISEEEAALFLQNQAHTIEILEDNSDVQLQQMLEEGDDGEILVNQNQLSAFVNAIRSAGYEVMPGEAEDLETDSNELTAVKSEPVHLDLEDEADYM</sequence>
<evidence type="ECO:0000313" key="12">
    <source>
        <dbReference type="Proteomes" id="UP000515158"/>
    </source>
</evidence>
<feature type="compositionally biased region" description="Acidic residues" evidence="10">
    <location>
        <begin position="476"/>
        <end position="487"/>
    </location>
</feature>
<evidence type="ECO:0000256" key="9">
    <source>
        <dbReference type="PROSITE-ProRule" id="PRU00042"/>
    </source>
</evidence>
<keyword evidence="8" id="KW-0539">Nucleus</keyword>
<feature type="domain" description="C2H2-type" evidence="11">
    <location>
        <begin position="145"/>
        <end position="172"/>
    </location>
</feature>
<evidence type="ECO:0000256" key="7">
    <source>
        <dbReference type="ARBA" id="ARBA00023163"/>
    </source>
</evidence>
<dbReference type="GO" id="GO:0000977">
    <property type="term" value="F:RNA polymerase II transcription regulatory region sequence-specific DNA binding"/>
    <property type="evidence" value="ECO:0007669"/>
    <property type="project" value="TreeGrafter"/>
</dbReference>
<evidence type="ECO:0000256" key="6">
    <source>
        <dbReference type="ARBA" id="ARBA00023015"/>
    </source>
</evidence>